<feature type="transmembrane region" description="Helical" evidence="1">
    <location>
        <begin position="207"/>
        <end position="227"/>
    </location>
</feature>
<reference evidence="3" key="1">
    <citation type="journal article" date="2014" name="Proc. Natl. Acad. Sci. U.S.A.">
        <title>Extensive sampling of basidiomycete genomes demonstrates inadequacy of the white-rot/brown-rot paradigm for wood decay fungi.</title>
        <authorList>
            <person name="Riley R."/>
            <person name="Salamov A.A."/>
            <person name="Brown D.W."/>
            <person name="Nagy L.G."/>
            <person name="Floudas D."/>
            <person name="Held B.W."/>
            <person name="Levasseur A."/>
            <person name="Lombard V."/>
            <person name="Morin E."/>
            <person name="Otillar R."/>
            <person name="Lindquist E.A."/>
            <person name="Sun H."/>
            <person name="LaButti K.M."/>
            <person name="Schmutz J."/>
            <person name="Jabbour D."/>
            <person name="Luo H."/>
            <person name="Baker S.E."/>
            <person name="Pisabarro A.G."/>
            <person name="Walton J.D."/>
            <person name="Blanchette R.A."/>
            <person name="Henrissat B."/>
            <person name="Martin F."/>
            <person name="Cullen D."/>
            <person name="Hibbett D.S."/>
            <person name="Grigoriev I.V."/>
        </authorList>
    </citation>
    <scope>NUCLEOTIDE SEQUENCE [LARGE SCALE GENOMIC DNA]</scope>
    <source>
        <strain evidence="3">MUCL 33604</strain>
    </source>
</reference>
<keyword evidence="3" id="KW-1185">Reference proteome</keyword>
<gene>
    <name evidence="2" type="ORF">JAAARDRAFT_195710</name>
</gene>
<dbReference type="OrthoDB" id="9451547at2759"/>
<proteinExistence type="predicted"/>
<name>A0A067PY95_9AGAM</name>
<evidence type="ECO:0000313" key="2">
    <source>
        <dbReference type="EMBL" id="KDQ55306.1"/>
    </source>
</evidence>
<accession>A0A067PY95</accession>
<feature type="transmembrane region" description="Helical" evidence="1">
    <location>
        <begin position="74"/>
        <end position="93"/>
    </location>
</feature>
<feature type="transmembrane region" description="Helical" evidence="1">
    <location>
        <begin position="239"/>
        <end position="259"/>
    </location>
</feature>
<organism evidence="2 3">
    <name type="scientific">Jaapia argillacea MUCL 33604</name>
    <dbReference type="NCBI Taxonomy" id="933084"/>
    <lineage>
        <taxon>Eukaryota</taxon>
        <taxon>Fungi</taxon>
        <taxon>Dikarya</taxon>
        <taxon>Basidiomycota</taxon>
        <taxon>Agaricomycotina</taxon>
        <taxon>Agaricomycetes</taxon>
        <taxon>Agaricomycetidae</taxon>
        <taxon>Jaapiales</taxon>
        <taxon>Jaapiaceae</taxon>
        <taxon>Jaapia</taxon>
    </lineage>
</organism>
<keyword evidence="1" id="KW-1133">Transmembrane helix</keyword>
<dbReference type="EMBL" id="KL197725">
    <property type="protein sequence ID" value="KDQ55306.1"/>
    <property type="molecule type" value="Genomic_DNA"/>
</dbReference>
<evidence type="ECO:0000256" key="1">
    <source>
        <dbReference type="SAM" id="Phobius"/>
    </source>
</evidence>
<keyword evidence="1" id="KW-0472">Membrane</keyword>
<keyword evidence="1" id="KW-0812">Transmembrane</keyword>
<dbReference type="HOGENOM" id="CLU_750198_0_0_1"/>
<dbReference type="AlphaFoldDB" id="A0A067PY95"/>
<dbReference type="InParanoid" id="A0A067PY95"/>
<evidence type="ECO:0000313" key="3">
    <source>
        <dbReference type="Proteomes" id="UP000027265"/>
    </source>
</evidence>
<dbReference type="PANTHER" id="PTHR35043">
    <property type="entry name" value="TRANSCRIPTION FACTOR DOMAIN-CONTAINING PROTEIN"/>
    <property type="match status" value="1"/>
</dbReference>
<sequence>MQVRGEMEVPVRVIVPDSYSNRIDFSNFPPITEAHIQDRSKRDAISKGLVLVQTTWFILQCLGRAINRLPITKLEIATLAFTVLNLATYWFWWNKPADVRYPYTTPTVHGGEVFEGGGEAENGAKDYDEGGNGFVQVATRFKSRIRAAFSLAWTYAETEPPLRRVFIVPFYLLGTTFLNPFLSPKIRPPDLRVPTFYAGNLENGEGILVAWISALIASVFGAIHCFAWSLQFPSHKQQLMWRVSAVTTSSAPLLLVSAFRLSIVQRYFSVCGNFLGLGVAFSHNGYMCYVCDRTHYTTGPRIYIASLSPSWGIRDCLLDDIHPSSVVALTSSILNRAVSSSNLITLFVVSRSVLYIICVRRFTIHILND</sequence>
<protein>
    <submittedName>
        <fullName evidence="2">Uncharacterized protein</fullName>
    </submittedName>
</protein>
<dbReference type="Proteomes" id="UP000027265">
    <property type="component" value="Unassembled WGS sequence"/>
</dbReference>
<dbReference type="PANTHER" id="PTHR35043:SF7">
    <property type="entry name" value="TRANSCRIPTION FACTOR DOMAIN-CONTAINING PROTEIN"/>
    <property type="match status" value="1"/>
</dbReference>